<evidence type="ECO:0000313" key="1">
    <source>
        <dbReference type="EMBL" id="GJD92927.1"/>
    </source>
</evidence>
<gene>
    <name evidence="1" type="ORF">OCOJLMKI_0110</name>
</gene>
<proteinExistence type="predicted"/>
<dbReference type="Proteomes" id="UP001055125">
    <property type="component" value="Unassembled WGS sequence"/>
</dbReference>
<name>A0ABQ4RSH5_9HYPH</name>
<reference evidence="1" key="1">
    <citation type="journal article" date="2021" name="Front. Microbiol.">
        <title>Comprehensive Comparative Genomics and Phenotyping of Methylobacterium Species.</title>
        <authorList>
            <person name="Alessa O."/>
            <person name="Ogura Y."/>
            <person name="Fujitani Y."/>
            <person name="Takami H."/>
            <person name="Hayashi T."/>
            <person name="Sahin N."/>
            <person name="Tani A."/>
        </authorList>
    </citation>
    <scope>NUCLEOTIDE SEQUENCE</scope>
    <source>
        <strain evidence="1">DSM 19015</strain>
    </source>
</reference>
<dbReference type="RefSeq" id="WP_238242048.1">
    <property type="nucleotide sequence ID" value="NZ_BPQP01000001.1"/>
</dbReference>
<organism evidence="1 2">
    <name type="scientific">Methylobacterium iners</name>
    <dbReference type="NCBI Taxonomy" id="418707"/>
    <lineage>
        <taxon>Bacteria</taxon>
        <taxon>Pseudomonadati</taxon>
        <taxon>Pseudomonadota</taxon>
        <taxon>Alphaproteobacteria</taxon>
        <taxon>Hyphomicrobiales</taxon>
        <taxon>Methylobacteriaceae</taxon>
        <taxon>Methylobacterium</taxon>
    </lineage>
</organism>
<reference evidence="1" key="2">
    <citation type="submission" date="2021-08" db="EMBL/GenBank/DDBJ databases">
        <authorList>
            <person name="Tani A."/>
            <person name="Ola A."/>
            <person name="Ogura Y."/>
            <person name="Katsura K."/>
            <person name="Hayashi T."/>
        </authorList>
    </citation>
    <scope>NUCLEOTIDE SEQUENCE</scope>
    <source>
        <strain evidence="1">DSM 19015</strain>
    </source>
</reference>
<protein>
    <submittedName>
        <fullName evidence="1">Uncharacterized protein</fullName>
    </submittedName>
</protein>
<comment type="caution">
    <text evidence="1">The sequence shown here is derived from an EMBL/GenBank/DDBJ whole genome shotgun (WGS) entry which is preliminary data.</text>
</comment>
<sequence length="100" mass="10911">MSRKPVPAPAVQPWTPITPDRFDVFALKALQEGKASEGQQKRALALIITQIAATYDLPFRPGGSEGDRATAFASGKQFVGQQIVRLLNFDVDRLPQSEST</sequence>
<dbReference type="EMBL" id="BPQP01000001">
    <property type="protein sequence ID" value="GJD92927.1"/>
    <property type="molecule type" value="Genomic_DNA"/>
</dbReference>
<evidence type="ECO:0000313" key="2">
    <source>
        <dbReference type="Proteomes" id="UP001055125"/>
    </source>
</evidence>
<keyword evidence="2" id="KW-1185">Reference proteome</keyword>
<accession>A0ABQ4RSH5</accession>